<protein>
    <recommendedName>
        <fullName evidence="2">Helicase C-terminal domain-containing protein</fullName>
    </recommendedName>
</protein>
<reference evidence="3" key="1">
    <citation type="submission" date="2019-01" db="EMBL/GenBank/DDBJ databases">
        <title>Draft genome sequences of three monokaryotic isolates of the white-rot basidiomycete fungus Dichomitus squalens.</title>
        <authorList>
            <consortium name="DOE Joint Genome Institute"/>
            <person name="Lopez S.C."/>
            <person name="Andreopoulos B."/>
            <person name="Pangilinan J."/>
            <person name="Lipzen A."/>
            <person name="Riley R."/>
            <person name="Ahrendt S."/>
            <person name="Ng V."/>
            <person name="Barry K."/>
            <person name="Daum C."/>
            <person name="Grigoriev I.V."/>
            <person name="Hilden K.S."/>
            <person name="Makela M.R."/>
            <person name="de Vries R.P."/>
        </authorList>
    </citation>
    <scope>NUCLEOTIDE SEQUENCE [LARGE SCALE GENOMIC DNA]</scope>
    <source>
        <strain evidence="3">OM18370.1</strain>
    </source>
</reference>
<name>A0A4Q9MFZ0_9APHY</name>
<dbReference type="SUPFAM" id="SSF52540">
    <property type="entry name" value="P-loop containing nucleoside triphosphate hydrolases"/>
    <property type="match status" value="1"/>
</dbReference>
<dbReference type="SUPFAM" id="SSF56672">
    <property type="entry name" value="DNA/RNA polymerases"/>
    <property type="match status" value="1"/>
</dbReference>
<organism evidence="3">
    <name type="scientific">Dichomitus squalens</name>
    <dbReference type="NCBI Taxonomy" id="114155"/>
    <lineage>
        <taxon>Eukaryota</taxon>
        <taxon>Fungi</taxon>
        <taxon>Dikarya</taxon>
        <taxon>Basidiomycota</taxon>
        <taxon>Agaricomycotina</taxon>
        <taxon>Agaricomycetes</taxon>
        <taxon>Polyporales</taxon>
        <taxon>Polyporaceae</taxon>
        <taxon>Dichomitus</taxon>
    </lineage>
</organism>
<accession>A0A4Q9MFZ0</accession>
<sequence length="380" mass="41351">MAWEGASSRLQLFKLRASRPVCKSWPSGPSEQDSDLREDMGLGSAFQENLFLIRYTTSTIIRTGKSHTSRVTTNALSSSTSWRETALQTFRTGRTPILVATSVVGRGLDIPNVMHVFIYHLPSDIDNYIHRIGRTGRAGIAIAFFNASDRDLGATQDNSAAADRPSDVVKQTVITIACGVTNIGARDQMEHQLKDRGNIPAEMCWSTSAYLAKRTLASIGDLHKGSKDIQKWLNMHDLPSPEEGKQASYTPRRDSGMPTNNGRTTWVVSGGNCDDAAPGTCPLQRKFSGGVEAEAWDIEFVDCSMGAAVADCTGRQHLPVGGVHALPLYPAEEFFHVSRRSKPLEAGGSEFPKVTARATQSPSGLSPQKQLVSHRLLLLV</sequence>
<dbReference type="InterPro" id="IPR001650">
    <property type="entry name" value="Helicase_C-like"/>
</dbReference>
<dbReference type="Proteomes" id="UP000292957">
    <property type="component" value="Unassembled WGS sequence"/>
</dbReference>
<dbReference type="InterPro" id="IPR027417">
    <property type="entry name" value="P-loop_NTPase"/>
</dbReference>
<evidence type="ECO:0000259" key="2">
    <source>
        <dbReference type="PROSITE" id="PS51194"/>
    </source>
</evidence>
<feature type="region of interest" description="Disordered" evidence="1">
    <location>
        <begin position="236"/>
        <end position="260"/>
    </location>
</feature>
<dbReference type="InterPro" id="IPR043502">
    <property type="entry name" value="DNA/RNA_pol_sf"/>
</dbReference>
<dbReference type="OrthoDB" id="196131at2759"/>
<feature type="domain" description="Helicase C-terminal" evidence="2">
    <location>
        <begin position="1"/>
        <end position="197"/>
    </location>
</feature>
<proteinExistence type="predicted"/>
<evidence type="ECO:0000256" key="1">
    <source>
        <dbReference type="SAM" id="MobiDB-lite"/>
    </source>
</evidence>
<dbReference type="Pfam" id="PF00940">
    <property type="entry name" value="RNA_pol"/>
    <property type="match status" value="1"/>
</dbReference>
<evidence type="ECO:0000313" key="3">
    <source>
        <dbReference type="EMBL" id="TBU25647.1"/>
    </source>
</evidence>
<dbReference type="SMART" id="SM00490">
    <property type="entry name" value="HELICc"/>
    <property type="match status" value="1"/>
</dbReference>
<dbReference type="EMBL" id="ML143457">
    <property type="protein sequence ID" value="TBU25647.1"/>
    <property type="molecule type" value="Genomic_DNA"/>
</dbReference>
<dbReference type="CDD" id="cd18787">
    <property type="entry name" value="SF2_C_DEAD"/>
    <property type="match status" value="1"/>
</dbReference>
<dbReference type="PROSITE" id="PS51194">
    <property type="entry name" value="HELICASE_CTER"/>
    <property type="match status" value="1"/>
</dbReference>
<gene>
    <name evidence="3" type="ORF">BD311DRAFT_741046</name>
</gene>
<dbReference type="InterPro" id="IPR046950">
    <property type="entry name" value="DNA-dir_Rpol_C_phage-type"/>
</dbReference>
<dbReference type="Gene3D" id="3.40.50.300">
    <property type="entry name" value="P-loop containing nucleotide triphosphate hydrolases"/>
    <property type="match status" value="1"/>
</dbReference>
<dbReference type="Pfam" id="PF00271">
    <property type="entry name" value="Helicase_C"/>
    <property type="match status" value="1"/>
</dbReference>
<dbReference type="Gene3D" id="1.10.150.20">
    <property type="entry name" value="5' to 3' exonuclease, C-terminal subdomain"/>
    <property type="match status" value="1"/>
</dbReference>
<feature type="region of interest" description="Disordered" evidence="1">
    <location>
        <begin position="345"/>
        <end position="367"/>
    </location>
</feature>
<feature type="compositionally biased region" description="Polar residues" evidence="1">
    <location>
        <begin position="357"/>
        <end position="367"/>
    </location>
</feature>
<dbReference type="AlphaFoldDB" id="A0A4Q9MFZ0"/>
<dbReference type="PANTHER" id="PTHR47958">
    <property type="entry name" value="ATP-DEPENDENT RNA HELICASE DBP3"/>
    <property type="match status" value="1"/>
</dbReference>